<dbReference type="GO" id="GO:0005634">
    <property type="term" value="C:nucleus"/>
    <property type="evidence" value="ECO:0007669"/>
    <property type="project" value="TreeGrafter"/>
</dbReference>
<protein>
    <recommendedName>
        <fullName evidence="3">BED-type domain-containing protein</fullName>
    </recommendedName>
</protein>
<reference evidence="1 2" key="1">
    <citation type="submission" date="2024-02" db="EMBL/GenBank/DDBJ databases">
        <title>High-quality chromosome-scale genome assembly of Pensacola bahiagrass (Paspalum notatum Flugge var. saurae).</title>
        <authorList>
            <person name="Vega J.M."/>
            <person name="Podio M."/>
            <person name="Orjuela J."/>
            <person name="Siena L.A."/>
            <person name="Pessino S.C."/>
            <person name="Combes M.C."/>
            <person name="Mariac C."/>
            <person name="Albertini E."/>
            <person name="Pupilli F."/>
            <person name="Ortiz J.P.A."/>
            <person name="Leblanc O."/>
        </authorList>
    </citation>
    <scope>NUCLEOTIDE SEQUENCE [LARGE SCALE GENOMIC DNA]</scope>
    <source>
        <strain evidence="1">R1</strain>
        <tissue evidence="1">Leaf</tissue>
    </source>
</reference>
<dbReference type="EMBL" id="CP144745">
    <property type="protein sequence ID" value="WVZ52995.1"/>
    <property type="molecule type" value="Genomic_DNA"/>
</dbReference>
<dbReference type="PANTHER" id="PTHR34396">
    <property type="entry name" value="OS03G0264950 PROTEIN-RELATED"/>
    <property type="match status" value="1"/>
</dbReference>
<dbReference type="GO" id="GO:1990837">
    <property type="term" value="F:sequence-specific double-stranded DNA binding"/>
    <property type="evidence" value="ECO:0007669"/>
    <property type="project" value="TreeGrafter"/>
</dbReference>
<evidence type="ECO:0000313" key="2">
    <source>
        <dbReference type="Proteomes" id="UP001341281"/>
    </source>
</evidence>
<dbReference type="GO" id="GO:0006357">
    <property type="term" value="P:regulation of transcription by RNA polymerase II"/>
    <property type="evidence" value="ECO:0007669"/>
    <property type="project" value="TreeGrafter"/>
</dbReference>
<dbReference type="SMART" id="SM00614">
    <property type="entry name" value="ZnF_BED"/>
    <property type="match status" value="1"/>
</dbReference>
<accession>A0AAQ3SKE5</accession>
<gene>
    <name evidence="1" type="ORF">U9M48_003989</name>
</gene>
<organism evidence="1 2">
    <name type="scientific">Paspalum notatum var. saurae</name>
    <dbReference type="NCBI Taxonomy" id="547442"/>
    <lineage>
        <taxon>Eukaryota</taxon>
        <taxon>Viridiplantae</taxon>
        <taxon>Streptophyta</taxon>
        <taxon>Embryophyta</taxon>
        <taxon>Tracheophyta</taxon>
        <taxon>Spermatophyta</taxon>
        <taxon>Magnoliopsida</taxon>
        <taxon>Liliopsida</taxon>
        <taxon>Poales</taxon>
        <taxon>Poaceae</taxon>
        <taxon>PACMAD clade</taxon>
        <taxon>Panicoideae</taxon>
        <taxon>Andropogonodae</taxon>
        <taxon>Paspaleae</taxon>
        <taxon>Paspalinae</taxon>
        <taxon>Paspalum</taxon>
    </lineage>
</organism>
<dbReference type="InterPro" id="IPR053031">
    <property type="entry name" value="Cuticle_assoc_protein"/>
</dbReference>
<dbReference type="PANTHER" id="PTHR34396:SF27">
    <property type="entry name" value="OS08G0208700 PROTEIN"/>
    <property type="match status" value="1"/>
</dbReference>
<keyword evidence="2" id="KW-1185">Reference proteome</keyword>
<evidence type="ECO:0000313" key="1">
    <source>
        <dbReference type="EMBL" id="WVZ52995.1"/>
    </source>
</evidence>
<proteinExistence type="predicted"/>
<dbReference type="Proteomes" id="UP001341281">
    <property type="component" value="Chromosome 01"/>
</dbReference>
<dbReference type="AlphaFoldDB" id="A0AAQ3SKE5"/>
<sequence>MGNTDGVNNGDQAETIEKAIKNFRSQCWKEHVPILEDGVIVQEKCKHCDDVISARRGARTNALRTHLKRCRKRTRAFRIVEDLSTMLRSPCGSSLKDWSSDPDVSRQELMWMILAYWGSLLVHII</sequence>
<name>A0AAQ3SKE5_PASNO</name>
<evidence type="ECO:0008006" key="3">
    <source>
        <dbReference type="Google" id="ProtNLM"/>
    </source>
</evidence>